<protein>
    <submittedName>
        <fullName evidence="1">Uncharacterized protein</fullName>
    </submittedName>
</protein>
<sequence>MSATRPKWRPFANRWLSAVVSAGSPDARSSTKICDPFQVVRSIVAVRAVLQNS</sequence>
<comment type="caution">
    <text evidence="1">The sequence shown here is derived from an EMBL/GenBank/DDBJ whole genome shotgun (WGS) entry which is preliminary data.</text>
</comment>
<name>A0ABU9EFA8_9BACT</name>
<gene>
    <name evidence="1" type="ORF">WI372_17710</name>
</gene>
<evidence type="ECO:0000313" key="1">
    <source>
        <dbReference type="EMBL" id="MEK9502837.1"/>
    </source>
</evidence>
<dbReference type="EMBL" id="JBBHLI010000015">
    <property type="protein sequence ID" value="MEK9502837.1"/>
    <property type="molecule type" value="Genomic_DNA"/>
</dbReference>
<dbReference type="Proteomes" id="UP001484239">
    <property type="component" value="Unassembled WGS sequence"/>
</dbReference>
<proteinExistence type="predicted"/>
<evidence type="ECO:0000313" key="2">
    <source>
        <dbReference type="Proteomes" id="UP001484239"/>
    </source>
</evidence>
<reference evidence="1 2" key="1">
    <citation type="submission" date="2024-02" db="EMBL/GenBank/DDBJ databases">
        <title>A novel Gemmatimonadota bacterium.</title>
        <authorList>
            <person name="Du Z.-J."/>
            <person name="Ye Y.-Q."/>
        </authorList>
    </citation>
    <scope>NUCLEOTIDE SEQUENCE [LARGE SCALE GENOMIC DNA]</scope>
    <source>
        <strain evidence="1 2">DH-20</strain>
    </source>
</reference>
<dbReference type="RefSeq" id="WP_405281008.1">
    <property type="nucleotide sequence ID" value="NZ_CP144380.1"/>
</dbReference>
<accession>A0ABU9EFA8</accession>
<keyword evidence="2" id="KW-1185">Reference proteome</keyword>
<organism evidence="1 2">
    <name type="scientific">Gaopeijia maritima</name>
    <dbReference type="NCBI Taxonomy" id="3119007"/>
    <lineage>
        <taxon>Bacteria</taxon>
        <taxon>Pseudomonadati</taxon>
        <taxon>Gemmatimonadota</taxon>
        <taxon>Longimicrobiia</taxon>
        <taxon>Gaopeijiales</taxon>
        <taxon>Gaopeijiaceae</taxon>
        <taxon>Gaopeijia</taxon>
    </lineage>
</organism>